<evidence type="ECO:0000313" key="10">
    <source>
        <dbReference type="EMBL" id="BBH92300.1"/>
    </source>
</evidence>
<feature type="transmembrane region" description="Helical" evidence="7">
    <location>
        <begin position="197"/>
        <end position="221"/>
    </location>
</feature>
<feature type="transmembrane region" description="Helical" evidence="7">
    <location>
        <begin position="51"/>
        <end position="79"/>
    </location>
</feature>
<feature type="transmembrane region" description="Helical" evidence="7">
    <location>
        <begin position="114"/>
        <end position="138"/>
    </location>
</feature>
<sequence length="334" mass="36578">MAESLKRRSRLLVAGDRESGRPSPEPAIQRQPTSFQRLSGSRRRPLSAEKLLYGVFLTPYSLAMLAFTLLALGFGVVMSLLNVDLLAPAPLAFAGLSQYLQALKDATFWSSLKLTLYFITVPVLLEVTLGLLLALLFQRSRLPTLLQALLLVPMFASPIVTGFLWLMFFTPHLGGIDGLLAVFHLPVVAWLDNGQTALIAVTVADVWEWTPFAFVFLLAAVRSLPAEPYEAALIDGANQWQTVRYITLPLLRTPLLTVTLLEIVNYLALLPLIYSMTGGGPGTATEPLDLYAFVQGFEYFNLSYAAALLVILMGVMLIPALALIAGLRRGMVKV</sequence>
<dbReference type="EMBL" id="AP019377">
    <property type="protein sequence ID" value="BBH92300.1"/>
    <property type="molecule type" value="Genomic_DNA"/>
</dbReference>
<comment type="similarity">
    <text evidence="7">Belongs to the binding-protein-dependent transport system permease family.</text>
</comment>
<dbReference type="GO" id="GO:0005886">
    <property type="term" value="C:plasma membrane"/>
    <property type="evidence" value="ECO:0007669"/>
    <property type="project" value="UniProtKB-SubCell"/>
</dbReference>
<dbReference type="InterPro" id="IPR000515">
    <property type="entry name" value="MetI-like"/>
</dbReference>
<feature type="transmembrane region" description="Helical" evidence="7">
    <location>
        <begin position="144"/>
        <end position="166"/>
    </location>
</feature>
<protein>
    <submittedName>
        <fullName evidence="10">Sugar ABC transporter permease</fullName>
    </submittedName>
</protein>
<keyword evidence="6 7" id="KW-0472">Membrane</keyword>
<evidence type="ECO:0000256" key="1">
    <source>
        <dbReference type="ARBA" id="ARBA00004651"/>
    </source>
</evidence>
<evidence type="ECO:0000256" key="3">
    <source>
        <dbReference type="ARBA" id="ARBA00022475"/>
    </source>
</evidence>
<evidence type="ECO:0000256" key="8">
    <source>
        <dbReference type="SAM" id="MobiDB-lite"/>
    </source>
</evidence>
<dbReference type="AlphaFoldDB" id="A0A455SX95"/>
<reference evidence="10" key="1">
    <citation type="submission" date="2018-12" db="EMBL/GenBank/DDBJ databases">
        <title>Novel natural products biosynthetic potential of the class Ktedonobacteria.</title>
        <authorList>
            <person name="Zheng Y."/>
            <person name="Saitou A."/>
            <person name="Wang C.M."/>
            <person name="Toyoda A."/>
            <person name="Minakuchi Y."/>
            <person name="Sekiguchi Y."/>
            <person name="Ueda K."/>
            <person name="Takano H."/>
            <person name="Sakai Y."/>
            <person name="Yokota A."/>
            <person name="Yabe S."/>
        </authorList>
    </citation>
    <scope>NUCLEOTIDE SEQUENCE</scope>
    <source>
        <strain evidence="10">A3-2</strain>
    </source>
</reference>
<dbReference type="PANTHER" id="PTHR43005:SF1">
    <property type="entry name" value="SPERMIDINE_PUTRESCINE TRANSPORT SYSTEM PERMEASE PROTEIN"/>
    <property type="match status" value="1"/>
</dbReference>
<feature type="region of interest" description="Disordered" evidence="8">
    <location>
        <begin position="1"/>
        <end position="34"/>
    </location>
</feature>
<proteinExistence type="inferred from homology"/>
<keyword evidence="4 7" id="KW-0812">Transmembrane</keyword>
<evidence type="ECO:0000256" key="4">
    <source>
        <dbReference type="ARBA" id="ARBA00022692"/>
    </source>
</evidence>
<dbReference type="Gene3D" id="1.10.3720.10">
    <property type="entry name" value="MetI-like"/>
    <property type="match status" value="1"/>
</dbReference>
<dbReference type="PROSITE" id="PS50928">
    <property type="entry name" value="ABC_TM1"/>
    <property type="match status" value="1"/>
</dbReference>
<name>A0A455SX95_9CHLR</name>
<keyword evidence="2 7" id="KW-0813">Transport</keyword>
<dbReference type="GO" id="GO:0055085">
    <property type="term" value="P:transmembrane transport"/>
    <property type="evidence" value="ECO:0007669"/>
    <property type="project" value="InterPro"/>
</dbReference>
<evidence type="ECO:0000256" key="6">
    <source>
        <dbReference type="ARBA" id="ARBA00023136"/>
    </source>
</evidence>
<evidence type="ECO:0000256" key="2">
    <source>
        <dbReference type="ARBA" id="ARBA00022448"/>
    </source>
</evidence>
<evidence type="ECO:0000256" key="5">
    <source>
        <dbReference type="ARBA" id="ARBA00022989"/>
    </source>
</evidence>
<feature type="transmembrane region" description="Helical" evidence="7">
    <location>
        <begin position="254"/>
        <end position="274"/>
    </location>
</feature>
<dbReference type="Pfam" id="PF00528">
    <property type="entry name" value="BPD_transp_1"/>
    <property type="match status" value="1"/>
</dbReference>
<dbReference type="SUPFAM" id="SSF161098">
    <property type="entry name" value="MetI-like"/>
    <property type="match status" value="1"/>
</dbReference>
<accession>A0A455SX95</accession>
<comment type="subcellular location">
    <subcellularLocation>
        <location evidence="1 7">Cell membrane</location>
        <topology evidence="1 7">Multi-pass membrane protein</topology>
    </subcellularLocation>
</comment>
<dbReference type="CDD" id="cd06261">
    <property type="entry name" value="TM_PBP2"/>
    <property type="match status" value="1"/>
</dbReference>
<keyword evidence="5 7" id="KW-1133">Transmembrane helix</keyword>
<feature type="transmembrane region" description="Helical" evidence="7">
    <location>
        <begin position="304"/>
        <end position="327"/>
    </location>
</feature>
<dbReference type="InterPro" id="IPR035906">
    <property type="entry name" value="MetI-like_sf"/>
</dbReference>
<organism evidence="10">
    <name type="scientific">Thermogemmatispora argillosa</name>
    <dbReference type="NCBI Taxonomy" id="2045280"/>
    <lineage>
        <taxon>Bacteria</taxon>
        <taxon>Bacillati</taxon>
        <taxon>Chloroflexota</taxon>
        <taxon>Ktedonobacteria</taxon>
        <taxon>Thermogemmatisporales</taxon>
        <taxon>Thermogemmatisporaceae</taxon>
        <taxon>Thermogemmatispora</taxon>
    </lineage>
</organism>
<feature type="domain" description="ABC transmembrane type-1" evidence="9">
    <location>
        <begin position="112"/>
        <end position="321"/>
    </location>
</feature>
<keyword evidence="3" id="KW-1003">Cell membrane</keyword>
<evidence type="ECO:0000259" key="9">
    <source>
        <dbReference type="PROSITE" id="PS50928"/>
    </source>
</evidence>
<dbReference type="PANTHER" id="PTHR43005">
    <property type="entry name" value="BLR7065 PROTEIN"/>
    <property type="match status" value="1"/>
</dbReference>
<evidence type="ECO:0000256" key="7">
    <source>
        <dbReference type="RuleBase" id="RU363032"/>
    </source>
</evidence>
<gene>
    <name evidence="10" type="ORF">KTA_04990</name>
</gene>